<organism evidence="1 2">
    <name type="scientific">Rhodoferax aquaticus</name>
    <dbReference type="NCBI Taxonomy" id="2527691"/>
    <lineage>
        <taxon>Bacteria</taxon>
        <taxon>Pseudomonadati</taxon>
        <taxon>Pseudomonadota</taxon>
        <taxon>Betaproteobacteria</taxon>
        <taxon>Burkholderiales</taxon>
        <taxon>Comamonadaceae</taxon>
        <taxon>Rhodoferax</taxon>
    </lineage>
</organism>
<dbReference type="InterPro" id="IPR025906">
    <property type="entry name" value="YjfB_motility"/>
</dbReference>
<name>A0A515EL73_9BURK</name>
<reference evidence="2" key="1">
    <citation type="submission" date="2019-02" db="EMBL/GenBank/DDBJ databases">
        <title>Complete genome sequence of Rhodoferax sp. Gr-4.</title>
        <authorList>
            <person name="Jin L."/>
        </authorList>
    </citation>
    <scope>NUCLEOTIDE SEQUENCE [LARGE SCALE GENOMIC DNA]</scope>
    <source>
        <strain evidence="2">Gr-4</strain>
    </source>
</reference>
<dbReference type="Proteomes" id="UP000317365">
    <property type="component" value="Chromosome"/>
</dbReference>
<gene>
    <name evidence="1" type="ORF">EXZ61_03795</name>
</gene>
<dbReference type="EMBL" id="CP036282">
    <property type="protein sequence ID" value="QDL53369.1"/>
    <property type="molecule type" value="Genomic_DNA"/>
</dbReference>
<keyword evidence="2" id="KW-1185">Reference proteome</keyword>
<dbReference type="AlphaFoldDB" id="A0A515EL73"/>
<protein>
    <submittedName>
        <fullName evidence="1">Motility protein</fullName>
    </submittedName>
</protein>
<accession>A0A515EL73</accession>
<dbReference type="RefSeq" id="WP_142809182.1">
    <property type="nucleotide sequence ID" value="NZ_CP036282.1"/>
</dbReference>
<proteinExistence type="predicted"/>
<evidence type="ECO:0000313" key="1">
    <source>
        <dbReference type="EMBL" id="QDL53369.1"/>
    </source>
</evidence>
<dbReference type="Pfam" id="PF14070">
    <property type="entry name" value="YjfB_motility"/>
    <property type="match status" value="1"/>
</dbReference>
<sequence length="66" mass="6660">MNIANTPAVQAATAAAQSDTADQVNIMVLKKALDTQAVAALGLIQALPQPPLATQGSVGTKVNTFV</sequence>
<evidence type="ECO:0000313" key="2">
    <source>
        <dbReference type="Proteomes" id="UP000317365"/>
    </source>
</evidence>
<reference evidence="2" key="2">
    <citation type="journal article" date="2020" name="Int. J. Syst. Evol. Microbiol.">
        <title>Genomic insights into a novel species Rhodoferax aquaticus sp. nov., isolated from freshwater.</title>
        <authorList>
            <person name="Li T."/>
            <person name="Zhuo Y."/>
            <person name="Jin C.Z."/>
            <person name="Wu X."/>
            <person name="Ko S.R."/>
            <person name="Jin F.J."/>
            <person name="Ahn C.Y."/>
            <person name="Oh H.M."/>
            <person name="Lee H.G."/>
            <person name="Jin L."/>
        </authorList>
    </citation>
    <scope>NUCLEOTIDE SEQUENCE [LARGE SCALE GENOMIC DNA]</scope>
    <source>
        <strain evidence="2">Gr-4</strain>
    </source>
</reference>
<dbReference type="KEGG" id="rhg:EXZ61_03795"/>